<organism evidence="1 2">
    <name type="scientific">Nocardia amamiensis</name>
    <dbReference type="NCBI Taxonomy" id="404578"/>
    <lineage>
        <taxon>Bacteria</taxon>
        <taxon>Bacillati</taxon>
        <taxon>Actinomycetota</taxon>
        <taxon>Actinomycetes</taxon>
        <taxon>Mycobacteriales</taxon>
        <taxon>Nocardiaceae</taxon>
        <taxon>Nocardia</taxon>
    </lineage>
</organism>
<evidence type="ECO:0000313" key="2">
    <source>
        <dbReference type="Proteomes" id="UP000702209"/>
    </source>
</evidence>
<comment type="caution">
    <text evidence="1">The sequence shown here is derived from an EMBL/GenBank/DDBJ whole genome shotgun (WGS) entry which is preliminary data.</text>
</comment>
<dbReference type="EMBL" id="JADLQX010000030">
    <property type="protein sequence ID" value="MBF6301640.1"/>
    <property type="molecule type" value="Genomic_DNA"/>
</dbReference>
<accession>A0ABS0CZQ7</accession>
<gene>
    <name evidence="1" type="ORF">IU459_29480</name>
</gene>
<name>A0ABS0CZQ7_9NOCA</name>
<keyword evidence="2" id="KW-1185">Reference proteome</keyword>
<protein>
    <submittedName>
        <fullName evidence="1">Uncharacterized protein</fullName>
    </submittedName>
</protein>
<dbReference type="Proteomes" id="UP000702209">
    <property type="component" value="Unassembled WGS sequence"/>
</dbReference>
<sequence length="157" mass="17533">MTTSTFQRTPELPAWLWTLPPEILLAVLDADGAQFGPLPSMQDYYWVQLRELALRLVVEAPTGPATGTADFLSRFDSHTLAKLWGGDFDSAVWTGVPGVDQQIYALISGKQPMLPLLLAEFTNRFRHWSAFPEQLRAAVLTAEPDFPIDTLTTEKEN</sequence>
<evidence type="ECO:0000313" key="1">
    <source>
        <dbReference type="EMBL" id="MBF6301640.1"/>
    </source>
</evidence>
<proteinExistence type="predicted"/>
<dbReference type="RefSeq" id="WP_195132861.1">
    <property type="nucleotide sequence ID" value="NZ_JADLQX010000030.1"/>
</dbReference>
<reference evidence="1 2" key="1">
    <citation type="submission" date="2020-10" db="EMBL/GenBank/DDBJ databases">
        <title>Identification of Nocardia species via Next-generation sequencing and recognition of intraspecies genetic diversity.</title>
        <authorList>
            <person name="Li P."/>
            <person name="Li P."/>
            <person name="Lu B."/>
        </authorList>
    </citation>
    <scope>NUCLEOTIDE SEQUENCE [LARGE SCALE GENOMIC DNA]</scope>
    <source>
        <strain evidence="1 2">BJ06-0157</strain>
    </source>
</reference>